<evidence type="ECO:0000259" key="2">
    <source>
        <dbReference type="Pfam" id="PF04937"/>
    </source>
</evidence>
<reference evidence="4 5" key="1">
    <citation type="submission" date="2024-09" db="EMBL/GenBank/DDBJ databases">
        <title>Chromosome-scale assembly of Riccia sorocarpa.</title>
        <authorList>
            <person name="Paukszto L."/>
        </authorList>
    </citation>
    <scope>NUCLEOTIDE SEQUENCE [LARGE SCALE GENOMIC DNA]</scope>
    <source>
        <strain evidence="4">LP-2024</strain>
        <tissue evidence="4">Aerial parts of the thallus</tissue>
    </source>
</reference>
<name>A0ABD3HH72_9MARC</name>
<organism evidence="4 5">
    <name type="scientific">Riccia sorocarpa</name>
    <dbReference type="NCBI Taxonomy" id="122646"/>
    <lineage>
        <taxon>Eukaryota</taxon>
        <taxon>Viridiplantae</taxon>
        <taxon>Streptophyta</taxon>
        <taxon>Embryophyta</taxon>
        <taxon>Marchantiophyta</taxon>
        <taxon>Marchantiopsida</taxon>
        <taxon>Marchantiidae</taxon>
        <taxon>Marchantiales</taxon>
        <taxon>Ricciaceae</taxon>
        <taxon>Riccia</taxon>
    </lineage>
</organism>
<dbReference type="SUPFAM" id="SSF53098">
    <property type="entry name" value="Ribonuclease H-like"/>
    <property type="match status" value="1"/>
</dbReference>
<dbReference type="Pfam" id="PF05699">
    <property type="entry name" value="Dimer_Tnp_hAT"/>
    <property type="match status" value="1"/>
</dbReference>
<comment type="caution">
    <text evidence="4">The sequence shown here is derived from an EMBL/GenBank/DDBJ whole genome shotgun (WGS) entry which is preliminary data.</text>
</comment>
<proteinExistence type="predicted"/>
<evidence type="ECO:0008006" key="6">
    <source>
        <dbReference type="Google" id="ProtNLM"/>
    </source>
</evidence>
<feature type="region of interest" description="Disordered" evidence="1">
    <location>
        <begin position="130"/>
        <end position="193"/>
    </location>
</feature>
<dbReference type="InterPro" id="IPR012337">
    <property type="entry name" value="RNaseH-like_sf"/>
</dbReference>
<feature type="region of interest" description="Disordered" evidence="1">
    <location>
        <begin position="1"/>
        <end position="22"/>
    </location>
</feature>
<dbReference type="InterPro" id="IPR007021">
    <property type="entry name" value="DUF659"/>
</dbReference>
<feature type="region of interest" description="Disordered" evidence="1">
    <location>
        <begin position="782"/>
        <end position="808"/>
    </location>
</feature>
<keyword evidence="5" id="KW-1185">Reference proteome</keyword>
<evidence type="ECO:0000313" key="5">
    <source>
        <dbReference type="Proteomes" id="UP001633002"/>
    </source>
</evidence>
<accession>A0ABD3HH72</accession>
<dbReference type="Pfam" id="PF04937">
    <property type="entry name" value="DUF659"/>
    <property type="match status" value="1"/>
</dbReference>
<feature type="domain" description="DUF659" evidence="2">
    <location>
        <begin position="251"/>
        <end position="399"/>
    </location>
</feature>
<feature type="compositionally biased region" description="Basic and acidic residues" evidence="1">
    <location>
        <begin position="920"/>
        <end position="929"/>
    </location>
</feature>
<feature type="compositionally biased region" description="Polar residues" evidence="1">
    <location>
        <begin position="893"/>
        <end position="908"/>
    </location>
</feature>
<evidence type="ECO:0000256" key="1">
    <source>
        <dbReference type="SAM" id="MobiDB-lite"/>
    </source>
</evidence>
<protein>
    <recommendedName>
        <fullName evidence="6">BED-type domain-containing protein</fullName>
    </recommendedName>
</protein>
<dbReference type="PANTHER" id="PTHR32166:SF81">
    <property type="entry name" value="OS06G0658400 PROTEIN"/>
    <property type="match status" value="1"/>
</dbReference>
<dbReference type="PANTHER" id="PTHR32166">
    <property type="entry name" value="OSJNBA0013A04.12 PROTEIN"/>
    <property type="match status" value="1"/>
</dbReference>
<sequence length="929" mass="106445">MKTENVEAGPSGPDAGLPQPRHEAGKFTIKHYVVLPDQKPGNPRIRCRYCTFEITHNITRMKHHLTGLKAAPPKASTTVNKKGEKNQQTCQFVPVVVQEELTCLMSVQERKSGVEGEYYKACKVEPDEEEIRSSQAASPSPGFSSNPDLAQGSMEYNRALRDRSASRTPTSSLLGGPESACGLSSLQPERRMPSKSDIRYYHDMKQQREADKKWARAVYELGLPFNIFTHKVFKKAYDFSKHLPGYVLPGPKKLSNDLLEDEFKEVKDRTEKLMFPPLGFSKVTLTCDGWTNIQGRPIVNFLIVNKYGEMYHSSVDCSGIYKDAEWESGELIKVIEELRPENILQFVADNAPVNRKAGEFIREKYPHIVFGGCVAHGLNLLSHDLGQYSWITSLFDRCQKMVAFIKNHHMTNAIFIDKFSDGLTLLRPGATRFMTNFIMIDRTYALRYCLKEMTSSKEWEKYEGGITDWTAKGKCMDTRLTIEDKNFWDEIHDLLWLIHPIWVLLRKVDSHRYFIGHIYWESWNLEDILKKMHTNVKLKSRLLTQERCELIAMNLHARWEMWNNELHPTAMLLMPFYFTNPSALPYLQIEHVKQSFRRYVRIYGTHVLKKQFDEIEEYVEKCMDDLTLILGGDHRIINHENSVKLAEKYKDESHRWYIVYGDGILAMRDLAMQILGQSVTSSACERNWSSFSHIHNKKRNRLTVERVDKLVYVAFNKNISSIHRKLERQGAKTLNKYLRSRGKQQKIRRFVDEHEEPTKFGCDLSKWLDDQAEDIEIRGRTEAPAFAGETSEPHTARSEQVRFDNGSASVEVEQALSKPEYGRLIGKMWEKFAAPAPAKQPVAKRAKVSASNPKVPLVTSSNLKPKDLPASSSGQAILNYPPSHGGRYRPDSPQVSSQAGASSLTLSGNGEKRHSSRNKPPVDYKVFLE</sequence>
<feature type="region of interest" description="Disordered" evidence="1">
    <location>
        <begin position="838"/>
        <end position="929"/>
    </location>
</feature>
<feature type="compositionally biased region" description="Basic and acidic residues" evidence="1">
    <location>
        <begin position="791"/>
        <end position="802"/>
    </location>
</feature>
<evidence type="ECO:0000313" key="4">
    <source>
        <dbReference type="EMBL" id="KAL3688699.1"/>
    </source>
</evidence>
<dbReference type="InterPro" id="IPR008906">
    <property type="entry name" value="HATC_C_dom"/>
</dbReference>
<evidence type="ECO:0000259" key="3">
    <source>
        <dbReference type="Pfam" id="PF05699"/>
    </source>
</evidence>
<feature type="domain" description="HAT C-terminal dimerisation" evidence="3">
    <location>
        <begin position="655"/>
        <end position="713"/>
    </location>
</feature>
<gene>
    <name evidence="4" type="ORF">R1sor_015008</name>
</gene>
<dbReference type="AlphaFoldDB" id="A0ABD3HH72"/>
<dbReference type="EMBL" id="JBJQOH010000004">
    <property type="protein sequence ID" value="KAL3688699.1"/>
    <property type="molecule type" value="Genomic_DNA"/>
</dbReference>
<dbReference type="Proteomes" id="UP001633002">
    <property type="component" value="Unassembled WGS sequence"/>
</dbReference>
<feature type="compositionally biased region" description="Polar residues" evidence="1">
    <location>
        <begin position="133"/>
        <end position="148"/>
    </location>
</feature>